<name>A0A367YHP0_9ASCO</name>
<evidence type="ECO:0000313" key="1">
    <source>
        <dbReference type="EMBL" id="RCK65287.1"/>
    </source>
</evidence>
<dbReference type="EMBL" id="QLNQ01000020">
    <property type="protein sequence ID" value="RCK65287.1"/>
    <property type="molecule type" value="Genomic_DNA"/>
</dbReference>
<keyword evidence="2" id="KW-1185">Reference proteome</keyword>
<dbReference type="AlphaFoldDB" id="A0A367YHP0"/>
<organism evidence="1 2">
    <name type="scientific">Candida viswanathii</name>
    <dbReference type="NCBI Taxonomy" id="5486"/>
    <lineage>
        <taxon>Eukaryota</taxon>
        <taxon>Fungi</taxon>
        <taxon>Dikarya</taxon>
        <taxon>Ascomycota</taxon>
        <taxon>Saccharomycotina</taxon>
        <taxon>Pichiomycetes</taxon>
        <taxon>Debaryomycetaceae</taxon>
        <taxon>Candida/Lodderomyces clade</taxon>
        <taxon>Candida</taxon>
    </lineage>
</organism>
<dbReference type="OrthoDB" id="4019982at2759"/>
<comment type="caution">
    <text evidence="1">The sequence shown here is derived from an EMBL/GenBank/DDBJ whole genome shotgun (WGS) entry which is preliminary data.</text>
</comment>
<protein>
    <submittedName>
        <fullName evidence="1">Uncharacterized protein</fullName>
    </submittedName>
</protein>
<evidence type="ECO:0000313" key="2">
    <source>
        <dbReference type="Proteomes" id="UP000253472"/>
    </source>
</evidence>
<sequence length="406" mass="46353">MRAPQAVWDLFNIYRILSLRYNSLVPKSINAHLTASSDIGIMNSQWELLLNNRTKGVRAAFKKQQQTTHMFKDPIQFGPYELKSTAQLFRGTDEESKLSTLSNTNDQKDLSGSYINSVYDHLRSYYTPYMKRPRTKRSKDALVFYSRLLSSDIPIQVVLKSKTGLFSPFPMSHFDAPFVGLNNAVNEMNGKRAQSYSCSPIQNIDLYKLALKLENYLNTTGEKRPKTLALVPWAAVNAIEDDLVNRITNTELVEIVEAATGKQIDPETKYLRDFLGRRDSFIWTDEKRIMLTSADIPYDIEFASYYLLNLLRLQEGQHNDFVKLLESANLEIVGARLYLKNMSVSHMISEIIEMREDQTKTGYEDLLKLAHVPEKNGVALLMEHLAGKGFVTVKESADKNVLYVLP</sequence>
<proteinExistence type="predicted"/>
<gene>
    <name evidence="1" type="ORF">Cantr_01420</name>
</gene>
<dbReference type="Proteomes" id="UP000253472">
    <property type="component" value="Unassembled WGS sequence"/>
</dbReference>
<dbReference type="STRING" id="5486.A0A367YHP0"/>
<reference evidence="1 2" key="1">
    <citation type="submission" date="2018-06" db="EMBL/GenBank/DDBJ databases">
        <title>Whole genome sequencing of Candida tropicalis (genome annotated by CSBL at Korea University).</title>
        <authorList>
            <person name="Ahn J."/>
        </authorList>
    </citation>
    <scope>NUCLEOTIDE SEQUENCE [LARGE SCALE GENOMIC DNA]</scope>
    <source>
        <strain evidence="1 2">ATCC 20962</strain>
    </source>
</reference>
<accession>A0A367YHP0</accession>